<evidence type="ECO:0000313" key="1">
    <source>
        <dbReference type="Proteomes" id="UP000818029"/>
    </source>
</evidence>
<dbReference type="Proteomes" id="UP000818029">
    <property type="component" value="Chromosome D13"/>
</dbReference>
<protein>
    <submittedName>
        <fullName evidence="2 3">Uncharacterized protein</fullName>
    </submittedName>
</protein>
<name>A0A1U8KV94_GOSHI</name>
<dbReference type="GeneID" id="107919988"/>
<dbReference type="KEGG" id="ghi:107919988"/>
<dbReference type="RefSeq" id="XP_040964772.1">
    <property type="nucleotide sequence ID" value="XM_041108838.1"/>
</dbReference>
<reference evidence="1" key="1">
    <citation type="journal article" date="2020" name="Nat. Genet.">
        <title>Genomic diversifications of five Gossypium allopolyploid species and their impact on cotton improvement.</title>
        <authorList>
            <person name="Chen Z.J."/>
            <person name="Sreedasyam A."/>
            <person name="Ando A."/>
            <person name="Song Q."/>
            <person name="De Santiago L.M."/>
            <person name="Hulse-Kemp A.M."/>
            <person name="Ding M."/>
            <person name="Ye W."/>
            <person name="Kirkbride R.C."/>
            <person name="Jenkins J."/>
            <person name="Plott C."/>
            <person name="Lovell J."/>
            <person name="Lin Y.M."/>
            <person name="Vaughn R."/>
            <person name="Liu B."/>
            <person name="Simpson S."/>
            <person name="Scheffler B.E."/>
            <person name="Wen L."/>
            <person name="Saski C.A."/>
            <person name="Grover C.E."/>
            <person name="Hu G."/>
            <person name="Conover J.L."/>
            <person name="Carlson J.W."/>
            <person name="Shu S."/>
            <person name="Boston L.B."/>
            <person name="Williams M."/>
            <person name="Peterson D.G."/>
            <person name="McGee K."/>
            <person name="Jones D.C."/>
            <person name="Wendel J.F."/>
            <person name="Stelly D.M."/>
            <person name="Grimwood J."/>
            <person name="Schmutz J."/>
        </authorList>
    </citation>
    <scope>NUCLEOTIDE SEQUENCE [LARGE SCALE GENOMIC DNA]</scope>
    <source>
        <strain evidence="1">cv. TM-1</strain>
    </source>
</reference>
<keyword evidence="1" id="KW-1185">Reference proteome</keyword>
<evidence type="ECO:0000313" key="3">
    <source>
        <dbReference type="RefSeq" id="XP_040964771.1"/>
    </source>
</evidence>
<dbReference type="RefSeq" id="XP_040964770.1">
    <property type="nucleotide sequence ID" value="XM_041108836.1"/>
</dbReference>
<sequence>MKKKPNHLGNEKKETTLQCINIAVSSAQSDSIVITRLVPSISNHLQDVLKNQKLSIVSLKSALFRNHLSISSLFGFSLVLSPCRFLLEFLQLQGLFRPDLPPLLCNLLFLSPQMAQTATQKIRRWDAEHCEKTQGTLKKDVPWIQIQIRTEGTLQYSLAF</sequence>
<reference evidence="2 3" key="2">
    <citation type="submission" date="2025-05" db="UniProtKB">
        <authorList>
            <consortium name="RefSeq"/>
        </authorList>
    </citation>
    <scope>IDENTIFICATION</scope>
</reference>
<dbReference type="AlphaFoldDB" id="A0A1U8KV94"/>
<gene>
    <name evidence="2 3 4" type="primary">LOC107919988</name>
</gene>
<proteinExistence type="predicted"/>
<evidence type="ECO:0000313" key="2">
    <source>
        <dbReference type="RefSeq" id="XP_040964770.1"/>
    </source>
</evidence>
<organism evidence="1 2">
    <name type="scientific">Gossypium hirsutum</name>
    <name type="common">Upland cotton</name>
    <name type="synonym">Gossypium mexicanum</name>
    <dbReference type="NCBI Taxonomy" id="3635"/>
    <lineage>
        <taxon>Eukaryota</taxon>
        <taxon>Viridiplantae</taxon>
        <taxon>Streptophyta</taxon>
        <taxon>Embryophyta</taxon>
        <taxon>Tracheophyta</taxon>
        <taxon>Spermatophyta</taxon>
        <taxon>Magnoliopsida</taxon>
        <taxon>eudicotyledons</taxon>
        <taxon>Gunneridae</taxon>
        <taxon>Pentapetalae</taxon>
        <taxon>rosids</taxon>
        <taxon>malvids</taxon>
        <taxon>Malvales</taxon>
        <taxon>Malvaceae</taxon>
        <taxon>Malvoideae</taxon>
        <taxon>Gossypium</taxon>
    </lineage>
</organism>
<accession>A0A1U8KV94</accession>
<dbReference type="RefSeq" id="XP_040964771.1">
    <property type="nucleotide sequence ID" value="XM_041108837.1"/>
</dbReference>
<evidence type="ECO:0000313" key="4">
    <source>
        <dbReference type="RefSeq" id="XP_040964772.1"/>
    </source>
</evidence>